<gene>
    <name evidence="13" type="ORF">BT62DRAFT_934896</name>
</gene>
<keyword evidence="6" id="KW-0963">Cytoplasm</keyword>
<feature type="region of interest" description="Disordered" evidence="12">
    <location>
        <begin position="198"/>
        <end position="233"/>
    </location>
</feature>
<evidence type="ECO:0000256" key="9">
    <source>
        <dbReference type="ARBA" id="ARBA00023067"/>
    </source>
</evidence>
<evidence type="ECO:0000256" key="2">
    <source>
        <dbReference type="ARBA" id="ARBA00004496"/>
    </source>
</evidence>
<dbReference type="PIRSF" id="PIRSF017126">
    <property type="entry name" value="Condensin_H"/>
    <property type="match status" value="1"/>
</dbReference>
<dbReference type="RefSeq" id="XP_043037164.1">
    <property type="nucleotide sequence ID" value="XM_043186816.1"/>
</dbReference>
<keyword evidence="10 11" id="KW-0131">Cell cycle</keyword>
<comment type="caution">
    <text evidence="13">The sequence shown here is derived from an EMBL/GenBank/DDBJ whole genome shotgun (WGS) entry which is preliminary data.</text>
</comment>
<dbReference type="AlphaFoldDB" id="A0A9P7VMX2"/>
<evidence type="ECO:0000256" key="4">
    <source>
        <dbReference type="ARBA" id="ARBA00016065"/>
    </source>
</evidence>
<evidence type="ECO:0000256" key="5">
    <source>
        <dbReference type="ARBA" id="ARBA00022454"/>
    </source>
</evidence>
<evidence type="ECO:0000256" key="11">
    <source>
        <dbReference type="PIRNR" id="PIRNR017126"/>
    </source>
</evidence>
<evidence type="ECO:0000256" key="1">
    <source>
        <dbReference type="ARBA" id="ARBA00004286"/>
    </source>
</evidence>
<reference evidence="13" key="1">
    <citation type="submission" date="2020-11" db="EMBL/GenBank/DDBJ databases">
        <title>Adaptations for nitrogen fixation in a non-lichenized fungal sporocarp promotes dispersal by wood-feeding termites.</title>
        <authorList>
            <consortium name="DOE Joint Genome Institute"/>
            <person name="Koch R.A."/>
            <person name="Yoon G."/>
            <person name="Arayal U."/>
            <person name="Lail K."/>
            <person name="Amirebrahimi M."/>
            <person name="Labutti K."/>
            <person name="Lipzen A."/>
            <person name="Riley R."/>
            <person name="Barry K."/>
            <person name="Henrissat B."/>
            <person name="Grigoriev I.V."/>
            <person name="Herr J.R."/>
            <person name="Aime M.C."/>
        </authorList>
    </citation>
    <scope>NUCLEOTIDE SEQUENCE</scope>
    <source>
        <strain evidence="13">MCA 3950</strain>
    </source>
</reference>
<dbReference type="InterPro" id="IPR022816">
    <property type="entry name" value="Condensin_barren_su2"/>
</dbReference>
<feature type="region of interest" description="Disordered" evidence="12">
    <location>
        <begin position="356"/>
        <end position="379"/>
    </location>
</feature>
<dbReference type="Pfam" id="PF05786">
    <property type="entry name" value="Cnd2"/>
    <property type="match status" value="1"/>
</dbReference>
<comment type="function">
    <text evidence="11">Regulatory subunit of the condensin complex, a complex required for conversion of interphase chromatin into mitotic-like condense chromosomes.</text>
</comment>
<keyword evidence="9 11" id="KW-0226">DNA condensation</keyword>
<keyword evidence="7 11" id="KW-0132">Cell division</keyword>
<dbReference type="GO" id="GO:0000796">
    <property type="term" value="C:condensin complex"/>
    <property type="evidence" value="ECO:0007669"/>
    <property type="project" value="InterPro"/>
</dbReference>
<dbReference type="GO" id="GO:0005737">
    <property type="term" value="C:cytoplasm"/>
    <property type="evidence" value="ECO:0007669"/>
    <property type="project" value="UniProtKB-SubCell"/>
</dbReference>
<feature type="region of interest" description="Disordered" evidence="12">
    <location>
        <begin position="541"/>
        <end position="573"/>
    </location>
</feature>
<feature type="compositionally biased region" description="Acidic residues" evidence="12">
    <location>
        <begin position="208"/>
        <end position="221"/>
    </location>
</feature>
<feature type="region of interest" description="Disordered" evidence="12">
    <location>
        <begin position="402"/>
        <end position="449"/>
    </location>
</feature>
<dbReference type="PANTHER" id="PTHR13108:SF9">
    <property type="entry name" value="CONDENSIN COMPLEX SUBUNIT 2"/>
    <property type="match status" value="1"/>
</dbReference>
<dbReference type="GO" id="GO:0007076">
    <property type="term" value="P:mitotic chromosome condensation"/>
    <property type="evidence" value="ECO:0007669"/>
    <property type="project" value="InterPro"/>
</dbReference>
<sequence length="817" mass="90674">MARGSRDNDHYDDDHDTDAESEKDLIPPRKSGVRKRLSEAFIPENDSFTSDSGRVPLKSVNINDDAAEKRRRRKSTKIHGVEAPVASPSSDPNDQGDTSRSNRQKQQLNTIAPPVIKVPLDVMSSNFEEWMKMATDNKINAANSWNFALIDYFHDMSLLRNDDDNSINFQRASCTLDGCVKIWTSRVDSVGSETAKLASNLASGRSDDAEESGQEDTEEDPTQPKKKKHRSAATLVKDPSQLRIKKLELEFSVDPLFKKTCADFDEGGAQGLLMNHLSLGVGNDGGLRVVFDAGDSVSKGEDDEDVDEPEDFIDLSYLRKEFLPDLNALEYKEICHSLKDFSFSKKTFSSADTTFYKDNPQADFDDDDEEFGPADSLDMDIDNSEQAIEDFFQGDEAPADAYADESFDGDNFGGDDFGGGDEHSNDSYGVPADHDGSSTGTYASFDPRQASNDHNLVLAMGGNVDATMESFDKTFNTNWAGPEHWKLRRLFKKPVEVDPTKGPKPRREKKEAFKIDFLTPPDPNMDQEDMKKELFAPAARGAGINLAGTSSASRKSKKKGKENEKRDDHRLPDDMHFTSKQLVSLFLKPKFSLKMRGRRFDNNEESGEVDERYWAQAAADQAAGRGRINDDQTENGGAVPFNTQFFNEDDDDDVPVFGFDDAFEADGMGLPAEGEDLLAATQGQTRRVKPAFVNYTKRAKRVDVRKLKENIWKGLDIVVSHGEADDGMDVDEVASTDPAEAREFSSVLSGLQTSYPQDKLQELSTSFCFICLLHLANEQGLKIENGENSTTSVEDTEGVGNIWNLKVFRDPTATLSA</sequence>
<dbReference type="OrthoDB" id="362021at2759"/>
<evidence type="ECO:0000256" key="3">
    <source>
        <dbReference type="ARBA" id="ARBA00009471"/>
    </source>
</evidence>
<protein>
    <recommendedName>
        <fullName evidence="4 11">Condensin complex subunit 2</fullName>
    </recommendedName>
</protein>
<organism evidence="13 14">
    <name type="scientific">Guyanagaster necrorhizus</name>
    <dbReference type="NCBI Taxonomy" id="856835"/>
    <lineage>
        <taxon>Eukaryota</taxon>
        <taxon>Fungi</taxon>
        <taxon>Dikarya</taxon>
        <taxon>Basidiomycota</taxon>
        <taxon>Agaricomycotina</taxon>
        <taxon>Agaricomycetes</taxon>
        <taxon>Agaricomycetidae</taxon>
        <taxon>Agaricales</taxon>
        <taxon>Marasmiineae</taxon>
        <taxon>Physalacriaceae</taxon>
        <taxon>Guyanagaster</taxon>
    </lineage>
</organism>
<feature type="compositionally biased region" description="Polar residues" evidence="12">
    <location>
        <begin position="87"/>
        <end position="110"/>
    </location>
</feature>
<keyword evidence="8 11" id="KW-0498">Mitosis</keyword>
<evidence type="ECO:0000313" key="13">
    <source>
        <dbReference type="EMBL" id="KAG7443664.1"/>
    </source>
</evidence>
<feature type="compositionally biased region" description="Basic and acidic residues" evidence="12">
    <location>
        <begin position="1"/>
        <end position="27"/>
    </location>
</feature>
<dbReference type="EMBL" id="MU250544">
    <property type="protein sequence ID" value="KAG7443664.1"/>
    <property type="molecule type" value="Genomic_DNA"/>
</dbReference>
<keyword evidence="14" id="KW-1185">Reference proteome</keyword>
<evidence type="ECO:0000256" key="12">
    <source>
        <dbReference type="SAM" id="MobiDB-lite"/>
    </source>
</evidence>
<dbReference type="Proteomes" id="UP000812287">
    <property type="component" value="Unassembled WGS sequence"/>
</dbReference>
<dbReference type="GeneID" id="66109113"/>
<evidence type="ECO:0000256" key="10">
    <source>
        <dbReference type="ARBA" id="ARBA00023306"/>
    </source>
</evidence>
<dbReference type="GO" id="GO:0003682">
    <property type="term" value="F:chromatin binding"/>
    <property type="evidence" value="ECO:0007669"/>
    <property type="project" value="TreeGrafter"/>
</dbReference>
<feature type="compositionally biased region" description="Acidic residues" evidence="12">
    <location>
        <begin position="363"/>
        <end position="379"/>
    </location>
</feature>
<comment type="similarity">
    <text evidence="3 11">Belongs to the CND2 (condensin subunit 2) family.</text>
</comment>
<evidence type="ECO:0000256" key="7">
    <source>
        <dbReference type="ARBA" id="ARBA00022618"/>
    </source>
</evidence>
<feature type="region of interest" description="Disordered" evidence="12">
    <location>
        <begin position="496"/>
        <end position="528"/>
    </location>
</feature>
<evidence type="ECO:0000313" key="14">
    <source>
        <dbReference type="Proteomes" id="UP000812287"/>
    </source>
</evidence>
<comment type="subcellular location">
    <subcellularLocation>
        <location evidence="1">Chromosome</location>
    </subcellularLocation>
    <subcellularLocation>
        <location evidence="2">Cytoplasm</location>
    </subcellularLocation>
</comment>
<name>A0A9P7VMX2_9AGAR</name>
<accession>A0A9P7VMX2</accession>
<dbReference type="PANTHER" id="PTHR13108">
    <property type="entry name" value="CONDENSIN COMPLEX SUBUNIT 2"/>
    <property type="match status" value="1"/>
</dbReference>
<proteinExistence type="inferred from homology"/>
<dbReference type="GO" id="GO:0051301">
    <property type="term" value="P:cell division"/>
    <property type="evidence" value="ECO:0007669"/>
    <property type="project" value="UniProtKB-KW"/>
</dbReference>
<keyword evidence="5" id="KW-0158">Chromosome</keyword>
<evidence type="ECO:0000256" key="6">
    <source>
        <dbReference type="ARBA" id="ARBA00022490"/>
    </source>
</evidence>
<evidence type="ECO:0000256" key="8">
    <source>
        <dbReference type="ARBA" id="ARBA00022776"/>
    </source>
</evidence>
<feature type="region of interest" description="Disordered" evidence="12">
    <location>
        <begin position="1"/>
        <end position="113"/>
    </location>
</feature>
<feature type="compositionally biased region" description="Basic and acidic residues" evidence="12">
    <location>
        <begin position="561"/>
        <end position="573"/>
    </location>
</feature>